<evidence type="ECO:0000256" key="1">
    <source>
        <dbReference type="SAM" id="MobiDB-lite"/>
    </source>
</evidence>
<dbReference type="RefSeq" id="XP_021870985.1">
    <property type="nucleotide sequence ID" value="XM_022016028.1"/>
</dbReference>
<dbReference type="AlphaFoldDB" id="A0A1Y1UHE7"/>
<reference evidence="2 3" key="1">
    <citation type="submission" date="2017-03" db="EMBL/GenBank/DDBJ databases">
        <title>Widespread Adenine N6-methylation of Active Genes in Fungi.</title>
        <authorList>
            <consortium name="DOE Joint Genome Institute"/>
            <person name="Mondo S.J."/>
            <person name="Dannebaum R.O."/>
            <person name="Kuo R.C."/>
            <person name="Louie K.B."/>
            <person name="Bewick A.J."/>
            <person name="Labutti K."/>
            <person name="Haridas S."/>
            <person name="Kuo A."/>
            <person name="Salamov A."/>
            <person name="Ahrendt S.R."/>
            <person name="Lau R."/>
            <person name="Bowen B.P."/>
            <person name="Lipzen A."/>
            <person name="Sullivan W."/>
            <person name="Andreopoulos W.B."/>
            <person name="Clum A."/>
            <person name="Lindquist E."/>
            <person name="Daum C."/>
            <person name="Northen T.R."/>
            <person name="Ramamoorthy G."/>
            <person name="Schmitz R.J."/>
            <person name="Gryganskyi A."/>
            <person name="Culley D."/>
            <person name="Magnuson J."/>
            <person name="James T.Y."/>
            <person name="O'Malley M.A."/>
            <person name="Stajich J.E."/>
            <person name="Spatafora J.W."/>
            <person name="Visel A."/>
            <person name="Grigoriev I.V."/>
        </authorList>
    </citation>
    <scope>NUCLEOTIDE SEQUENCE [LARGE SCALE GENOMIC DNA]</scope>
    <source>
        <strain evidence="2 3">NRRL Y-17943</strain>
    </source>
</reference>
<evidence type="ECO:0000313" key="2">
    <source>
        <dbReference type="EMBL" id="ORX36916.1"/>
    </source>
</evidence>
<dbReference type="EMBL" id="NBSH01000007">
    <property type="protein sequence ID" value="ORX36916.1"/>
    <property type="molecule type" value="Genomic_DNA"/>
</dbReference>
<name>A0A1Y1UHE7_9TREE</name>
<comment type="caution">
    <text evidence="2">The sequence shown here is derived from an EMBL/GenBank/DDBJ whole genome shotgun (WGS) entry which is preliminary data.</text>
</comment>
<feature type="region of interest" description="Disordered" evidence="1">
    <location>
        <begin position="27"/>
        <end position="76"/>
    </location>
</feature>
<dbReference type="Proteomes" id="UP000193218">
    <property type="component" value="Unassembled WGS sequence"/>
</dbReference>
<dbReference type="GeneID" id="33557837"/>
<accession>A0A1Y1UHE7</accession>
<dbReference type="InParanoid" id="A0A1Y1UHE7"/>
<feature type="compositionally biased region" description="Polar residues" evidence="1">
    <location>
        <begin position="27"/>
        <end position="36"/>
    </location>
</feature>
<sequence length="233" mass="25468">MSEPIDTSTTIPETLVISRMSALLEELTSQCSQPPGLSSKWLARGKDESEPGPKSLDGSDDKEISAEMSESSQRDPIAVEEVTEVGDDNVNAGLISDTNDFLSKLEEVKNLWFAGAYNRMTDVDDQVSSADEFIQKIGWRHPLFNAYEGARQSGSTPTLNDFITGTCPQKGLRPVYTYDRRSGGSIFRPCIVFPDGEIESADHLRSVIEGTASNAVRQWVESALKTHGSLSFG</sequence>
<organism evidence="2 3">
    <name type="scientific">Kockovaella imperatae</name>
    <dbReference type="NCBI Taxonomy" id="4999"/>
    <lineage>
        <taxon>Eukaryota</taxon>
        <taxon>Fungi</taxon>
        <taxon>Dikarya</taxon>
        <taxon>Basidiomycota</taxon>
        <taxon>Agaricomycotina</taxon>
        <taxon>Tremellomycetes</taxon>
        <taxon>Tremellales</taxon>
        <taxon>Cuniculitremaceae</taxon>
        <taxon>Kockovaella</taxon>
    </lineage>
</organism>
<protein>
    <submittedName>
        <fullName evidence="2">Uncharacterized protein</fullName>
    </submittedName>
</protein>
<gene>
    <name evidence="2" type="ORF">BD324DRAFT_627686</name>
</gene>
<keyword evidence="3" id="KW-1185">Reference proteome</keyword>
<evidence type="ECO:0000313" key="3">
    <source>
        <dbReference type="Proteomes" id="UP000193218"/>
    </source>
</evidence>
<feature type="compositionally biased region" description="Basic and acidic residues" evidence="1">
    <location>
        <begin position="44"/>
        <end position="65"/>
    </location>
</feature>
<proteinExistence type="predicted"/>